<dbReference type="Proteomes" id="UP000229239">
    <property type="component" value="Unassembled WGS sequence"/>
</dbReference>
<feature type="transmembrane region" description="Helical" evidence="2">
    <location>
        <begin position="651"/>
        <end position="673"/>
    </location>
</feature>
<dbReference type="AlphaFoldDB" id="A0A2M9HLJ8"/>
<accession>A0A2M9HLJ8</accession>
<proteinExistence type="predicted"/>
<evidence type="ECO:0000256" key="2">
    <source>
        <dbReference type="SAM" id="Phobius"/>
    </source>
</evidence>
<protein>
    <recommendedName>
        <fullName evidence="3">SpaA-like prealbumin fold domain-containing protein</fullName>
    </recommendedName>
</protein>
<name>A0A2M9HLJ8_9BIFI</name>
<evidence type="ECO:0000313" key="4">
    <source>
        <dbReference type="EMBL" id="PJM77669.1"/>
    </source>
</evidence>
<gene>
    <name evidence="4" type="ORF">CSQ86_00875</name>
</gene>
<evidence type="ECO:0000259" key="3">
    <source>
        <dbReference type="Pfam" id="PF17802"/>
    </source>
</evidence>
<dbReference type="InterPro" id="IPR041033">
    <property type="entry name" value="SpaA_PFL_dom_1"/>
</dbReference>
<feature type="domain" description="SpaA-like prealbumin fold" evidence="3">
    <location>
        <begin position="507"/>
        <end position="586"/>
    </location>
</feature>
<feature type="region of interest" description="Disordered" evidence="1">
    <location>
        <begin position="532"/>
        <end position="552"/>
    </location>
</feature>
<dbReference type="GO" id="GO:0005975">
    <property type="term" value="P:carbohydrate metabolic process"/>
    <property type="evidence" value="ECO:0007669"/>
    <property type="project" value="UniProtKB-ARBA"/>
</dbReference>
<keyword evidence="2" id="KW-0472">Membrane</keyword>
<sequence>MNIARERGLHSSCLPLTSEVTAKGGRRKSPRKTQFSSTIQDLRIAETWPKGVYFGSAPFSAKAKHIKKENKKEGFLMKMRKLFAGLAAAATLFGGLAMGAMTANAVDVDGNNVVTSNATFKFTADDASQWTGRTIKYYKLADYVQYDANSADTTAAQYGVQTAAGANRAAIKTALEAAVANTTPALTVPNDNTTDLMAWALQQGALDKESAKPWTGSTRNFAQSLKTNALVTGDTTNLKEATLAVTGTDRTVSLPAGVYLFLDTAAITDATITEGQNGNIQQGDENGDKGGKVVTQSAPIVIASGTVSDGAITDPLKDTTDPTNNASGDNIVALKNHVSPVAKTVNDNDKTVSTGQVVTYTLTSELPAVTTGFDNYKFTLTDTPGIGQTVDLSKDFIVKVGGAELAAHDQTTNPTGYELTFNKQVEQVEQTAKKFDGNGSKAFIIDLSKYVNSKKADEPLADTARVVEVTYKATINENAKTNHSVPNTVEVNDNNSKAEDKTKLTLGKFAFTKTDAQGNALQGAEFTITAAEDDTSNDKDDNPTVPTDADRIATSNSDGVVTFDGLADGVYEVTETKVPEGFLGHVDSGDPTVAAKFKVTIKDGEATKFQGTDLFGLALSLDNPTTSGDNNLTNYKVKNVKNITELPKTGAAGIALFFVIAALLAGAGVTVYLKSRATKRALHA</sequence>
<dbReference type="Gene3D" id="2.60.40.740">
    <property type="match status" value="1"/>
</dbReference>
<dbReference type="InterPro" id="IPR013783">
    <property type="entry name" value="Ig-like_fold"/>
</dbReference>
<feature type="transmembrane region" description="Helical" evidence="2">
    <location>
        <begin position="82"/>
        <end position="101"/>
    </location>
</feature>
<dbReference type="InterPro" id="IPR026466">
    <property type="entry name" value="Fim_isopep_form_D2_dom"/>
</dbReference>
<reference evidence="5" key="1">
    <citation type="submission" date="2017-10" db="EMBL/GenBank/DDBJ databases">
        <title>Draft genome sequences of strains TRE 1, TRE 9, TRE H and TRI 7, isolated from tamarins, belonging to four potential novel Bifidobacterium species.</title>
        <authorList>
            <person name="Mattarelli P."/>
            <person name="Modesto M."/>
            <person name="Puglisi E."/>
            <person name="Morelli L."/>
            <person name="Bonetti A."/>
            <person name="Spezio C."/>
            <person name="Sandri C."/>
        </authorList>
    </citation>
    <scope>NUCLEOTIDE SEQUENCE [LARGE SCALE GENOMIC DNA]</scope>
    <source>
        <strain evidence="5">TREH</strain>
    </source>
</reference>
<keyword evidence="5" id="KW-1185">Reference proteome</keyword>
<keyword evidence="2" id="KW-0812">Transmembrane</keyword>
<dbReference type="NCBIfam" id="TIGR01167">
    <property type="entry name" value="LPXTG_anchor"/>
    <property type="match status" value="1"/>
</dbReference>
<evidence type="ECO:0000256" key="1">
    <source>
        <dbReference type="SAM" id="MobiDB-lite"/>
    </source>
</evidence>
<dbReference type="OrthoDB" id="3240140at2"/>
<organism evidence="4 5">
    <name type="scientific">Bifidobacterium felsineum</name>
    <dbReference type="NCBI Taxonomy" id="2045440"/>
    <lineage>
        <taxon>Bacteria</taxon>
        <taxon>Bacillati</taxon>
        <taxon>Actinomycetota</taxon>
        <taxon>Actinomycetes</taxon>
        <taxon>Bifidobacteriales</taxon>
        <taxon>Bifidobacteriaceae</taxon>
        <taxon>Bifidobacterium</taxon>
    </lineage>
</organism>
<dbReference type="EMBL" id="PEBJ01000001">
    <property type="protein sequence ID" value="PJM77669.1"/>
    <property type="molecule type" value="Genomic_DNA"/>
</dbReference>
<evidence type="ECO:0000313" key="5">
    <source>
        <dbReference type="Proteomes" id="UP000229239"/>
    </source>
</evidence>
<dbReference type="Pfam" id="PF17802">
    <property type="entry name" value="SpaA"/>
    <property type="match status" value="1"/>
</dbReference>
<dbReference type="Gene3D" id="2.60.40.10">
    <property type="entry name" value="Immunoglobulins"/>
    <property type="match status" value="1"/>
</dbReference>
<comment type="caution">
    <text evidence="4">The sequence shown here is derived from an EMBL/GenBank/DDBJ whole genome shotgun (WGS) entry which is preliminary data.</text>
</comment>
<keyword evidence="2" id="KW-1133">Transmembrane helix</keyword>
<dbReference type="NCBIfam" id="TIGR04226">
    <property type="entry name" value="RrgB_K2N_iso_D2"/>
    <property type="match status" value="1"/>
</dbReference>